<keyword evidence="3" id="KW-1185">Reference proteome</keyword>
<feature type="compositionally biased region" description="Polar residues" evidence="1">
    <location>
        <begin position="1"/>
        <end position="26"/>
    </location>
</feature>
<name>A0A6A6DCX8_9PEZI</name>
<protein>
    <submittedName>
        <fullName evidence="2">Uncharacterized protein</fullName>
    </submittedName>
</protein>
<dbReference type="AlphaFoldDB" id="A0A6A6DCX8"/>
<evidence type="ECO:0000313" key="3">
    <source>
        <dbReference type="Proteomes" id="UP000800200"/>
    </source>
</evidence>
<proteinExistence type="predicted"/>
<reference evidence="2" key="1">
    <citation type="journal article" date="2020" name="Stud. Mycol.">
        <title>101 Dothideomycetes genomes: a test case for predicting lifestyles and emergence of pathogens.</title>
        <authorList>
            <person name="Haridas S."/>
            <person name="Albert R."/>
            <person name="Binder M."/>
            <person name="Bloem J."/>
            <person name="Labutti K."/>
            <person name="Salamov A."/>
            <person name="Andreopoulos B."/>
            <person name="Baker S."/>
            <person name="Barry K."/>
            <person name="Bills G."/>
            <person name="Bluhm B."/>
            <person name="Cannon C."/>
            <person name="Castanera R."/>
            <person name="Culley D."/>
            <person name="Daum C."/>
            <person name="Ezra D."/>
            <person name="Gonzalez J."/>
            <person name="Henrissat B."/>
            <person name="Kuo A."/>
            <person name="Liang C."/>
            <person name="Lipzen A."/>
            <person name="Lutzoni F."/>
            <person name="Magnuson J."/>
            <person name="Mondo S."/>
            <person name="Nolan M."/>
            <person name="Ohm R."/>
            <person name="Pangilinan J."/>
            <person name="Park H.-J."/>
            <person name="Ramirez L."/>
            <person name="Alfaro M."/>
            <person name="Sun H."/>
            <person name="Tritt A."/>
            <person name="Yoshinaga Y."/>
            <person name="Zwiers L.-H."/>
            <person name="Turgeon B."/>
            <person name="Goodwin S."/>
            <person name="Spatafora J."/>
            <person name="Crous P."/>
            <person name="Grigoriev I."/>
        </authorList>
    </citation>
    <scope>NUCLEOTIDE SEQUENCE</scope>
    <source>
        <strain evidence="2">CBS 207.26</strain>
    </source>
</reference>
<accession>A0A6A6DCX8</accession>
<evidence type="ECO:0000313" key="2">
    <source>
        <dbReference type="EMBL" id="KAF2177384.1"/>
    </source>
</evidence>
<organism evidence="2 3">
    <name type="scientific">Zopfia rhizophila CBS 207.26</name>
    <dbReference type="NCBI Taxonomy" id="1314779"/>
    <lineage>
        <taxon>Eukaryota</taxon>
        <taxon>Fungi</taxon>
        <taxon>Dikarya</taxon>
        <taxon>Ascomycota</taxon>
        <taxon>Pezizomycotina</taxon>
        <taxon>Dothideomycetes</taxon>
        <taxon>Dothideomycetes incertae sedis</taxon>
        <taxon>Zopfiaceae</taxon>
        <taxon>Zopfia</taxon>
    </lineage>
</organism>
<sequence>MFLPSSSSLTLQQYSHTPHASSPDTQSQDRKPRSGHLILNLQRRISPTCLNQNLNQDIPARGTMYIEENFFGIGVGAASCSITTQCWDRALRRICQQLFPQSFNILTGEWRRLVASRLLKEMREKERLHGGLDQNIRGFLIPNVAQSHPMPWCVCCRERAARIERRVGSHNTSPRKLSFRRPAHSLVVLGYGYRIQMLDQQSRQLFTTFSQSLVLRNESIQL</sequence>
<dbReference type="Proteomes" id="UP000800200">
    <property type="component" value="Unassembled WGS sequence"/>
</dbReference>
<feature type="region of interest" description="Disordered" evidence="1">
    <location>
        <begin position="1"/>
        <end position="32"/>
    </location>
</feature>
<evidence type="ECO:0000256" key="1">
    <source>
        <dbReference type="SAM" id="MobiDB-lite"/>
    </source>
</evidence>
<gene>
    <name evidence="2" type="ORF">K469DRAFT_809343</name>
</gene>
<dbReference type="EMBL" id="ML994689">
    <property type="protein sequence ID" value="KAF2177384.1"/>
    <property type="molecule type" value="Genomic_DNA"/>
</dbReference>